<dbReference type="GO" id="GO:0008483">
    <property type="term" value="F:transaminase activity"/>
    <property type="evidence" value="ECO:0007669"/>
    <property type="project" value="UniProtKB-KW"/>
</dbReference>
<dbReference type="GO" id="GO:0006534">
    <property type="term" value="P:cysteine metabolic process"/>
    <property type="evidence" value="ECO:0007669"/>
    <property type="project" value="InterPro"/>
</dbReference>
<dbReference type="InterPro" id="IPR000192">
    <property type="entry name" value="Aminotrans_V_dom"/>
</dbReference>
<comment type="caution">
    <text evidence="8">The sequence shown here is derived from an EMBL/GenBank/DDBJ whole genome shotgun (WGS) entry which is preliminary data.</text>
</comment>
<feature type="domain" description="Aminotransferase class V" evidence="7">
    <location>
        <begin position="2"/>
        <end position="369"/>
    </location>
</feature>
<dbReference type="PANTHER" id="PTHR43586">
    <property type="entry name" value="CYSTEINE DESULFURASE"/>
    <property type="match status" value="1"/>
</dbReference>
<evidence type="ECO:0000256" key="1">
    <source>
        <dbReference type="ARBA" id="ARBA00001933"/>
    </source>
</evidence>
<dbReference type="AlphaFoldDB" id="A0A5D8Q8C2"/>
<evidence type="ECO:0000256" key="6">
    <source>
        <dbReference type="ARBA" id="ARBA00050776"/>
    </source>
</evidence>
<keyword evidence="4 8" id="KW-0808">Transferase</keyword>
<protein>
    <recommendedName>
        <fullName evidence="3">cysteine desulfurase</fullName>
        <ecNumber evidence="3">2.8.1.7</ecNumber>
    </recommendedName>
</protein>
<evidence type="ECO:0000256" key="3">
    <source>
        <dbReference type="ARBA" id="ARBA00012239"/>
    </source>
</evidence>
<dbReference type="InterPro" id="IPR015424">
    <property type="entry name" value="PyrdxlP-dep_Trfase"/>
</dbReference>
<comment type="catalytic activity">
    <reaction evidence="6">
        <text>(sulfur carrier)-H + L-cysteine = (sulfur carrier)-SH + L-alanine</text>
        <dbReference type="Rhea" id="RHEA:43892"/>
        <dbReference type="Rhea" id="RHEA-COMP:14737"/>
        <dbReference type="Rhea" id="RHEA-COMP:14739"/>
        <dbReference type="ChEBI" id="CHEBI:29917"/>
        <dbReference type="ChEBI" id="CHEBI:35235"/>
        <dbReference type="ChEBI" id="CHEBI:57972"/>
        <dbReference type="ChEBI" id="CHEBI:64428"/>
        <dbReference type="EC" id="2.8.1.7"/>
    </reaction>
</comment>
<organism evidence="8 9">
    <name type="scientific">Calorimonas adulescens</name>
    <dbReference type="NCBI Taxonomy" id="2606906"/>
    <lineage>
        <taxon>Bacteria</taxon>
        <taxon>Bacillati</taxon>
        <taxon>Bacillota</taxon>
        <taxon>Clostridia</taxon>
        <taxon>Thermoanaerobacterales</taxon>
        <taxon>Thermoanaerobacteraceae</taxon>
        <taxon>Calorimonas</taxon>
    </lineage>
</organism>
<comment type="cofactor">
    <cofactor evidence="1">
        <name>pyridoxal 5'-phosphate</name>
        <dbReference type="ChEBI" id="CHEBI:597326"/>
    </cofactor>
</comment>
<dbReference type="GO" id="GO:0031071">
    <property type="term" value="F:cysteine desulfurase activity"/>
    <property type="evidence" value="ECO:0007669"/>
    <property type="project" value="UniProtKB-EC"/>
</dbReference>
<dbReference type="Gene3D" id="3.40.640.10">
    <property type="entry name" value="Type I PLP-dependent aspartate aminotransferase-like (Major domain)"/>
    <property type="match status" value="1"/>
</dbReference>
<dbReference type="PANTHER" id="PTHR43586:SF4">
    <property type="entry name" value="ISOPENICILLIN N EPIMERASE"/>
    <property type="match status" value="1"/>
</dbReference>
<dbReference type="Gene3D" id="3.90.1150.10">
    <property type="entry name" value="Aspartate Aminotransferase, domain 1"/>
    <property type="match status" value="1"/>
</dbReference>
<dbReference type="InterPro" id="IPR016454">
    <property type="entry name" value="Cysteine_dSase"/>
</dbReference>
<dbReference type="RefSeq" id="WP_149546215.1">
    <property type="nucleotide sequence ID" value="NZ_VTPS01000024.1"/>
</dbReference>
<dbReference type="EC" id="2.8.1.7" evidence="3"/>
<comment type="similarity">
    <text evidence="2">Belongs to the class-V pyridoxal-phosphate-dependent aminotransferase family. Csd subfamily.</text>
</comment>
<evidence type="ECO:0000313" key="8">
    <source>
        <dbReference type="EMBL" id="TZE80751.1"/>
    </source>
</evidence>
<evidence type="ECO:0000313" key="9">
    <source>
        <dbReference type="Proteomes" id="UP000322976"/>
    </source>
</evidence>
<dbReference type="InterPro" id="IPR015422">
    <property type="entry name" value="PyrdxlP-dep_Trfase_small"/>
</dbReference>
<evidence type="ECO:0000256" key="5">
    <source>
        <dbReference type="ARBA" id="ARBA00022898"/>
    </source>
</evidence>
<name>A0A5D8Q8C2_9THEO</name>
<gene>
    <name evidence="8" type="ORF">FWJ32_12060</name>
</gene>
<accession>A0A5D8Q8C2</accession>
<dbReference type="PIRSF" id="PIRSF005572">
    <property type="entry name" value="NifS"/>
    <property type="match status" value="1"/>
</dbReference>
<evidence type="ECO:0000259" key="7">
    <source>
        <dbReference type="Pfam" id="PF00266"/>
    </source>
</evidence>
<evidence type="ECO:0000256" key="2">
    <source>
        <dbReference type="ARBA" id="ARBA00010447"/>
    </source>
</evidence>
<dbReference type="CDD" id="cd06453">
    <property type="entry name" value="SufS_like"/>
    <property type="match status" value="1"/>
</dbReference>
<reference evidence="8 9" key="1">
    <citation type="submission" date="2019-08" db="EMBL/GenBank/DDBJ databases">
        <title>Calorimonas adulescens gen. nov., sp. nov., an anaerobic thermophilic bacterium from Sakhalin hot spring.</title>
        <authorList>
            <person name="Khomyakova M.A."/>
            <person name="Merkel A.Y."/>
            <person name="Novikov A."/>
            <person name="Bonch-Osmolovskaya E.A."/>
            <person name="Slobodkin A.I."/>
        </authorList>
    </citation>
    <scope>NUCLEOTIDE SEQUENCE [LARGE SCALE GENOMIC DNA]</scope>
    <source>
        <strain evidence="8 9">A05MB</strain>
    </source>
</reference>
<keyword evidence="8" id="KW-0032">Aminotransferase</keyword>
<dbReference type="Pfam" id="PF00266">
    <property type="entry name" value="Aminotran_5"/>
    <property type="match status" value="1"/>
</dbReference>
<dbReference type="NCBIfam" id="TIGR01977">
    <property type="entry name" value="am_tr_V_EF2568"/>
    <property type="match status" value="1"/>
</dbReference>
<dbReference type="InterPro" id="IPR010970">
    <property type="entry name" value="Cys_dSase_SufS"/>
</dbReference>
<dbReference type="InterPro" id="IPR015421">
    <property type="entry name" value="PyrdxlP-dep_Trfase_major"/>
</dbReference>
<dbReference type="SUPFAM" id="SSF53383">
    <property type="entry name" value="PLP-dependent transferases"/>
    <property type="match status" value="1"/>
</dbReference>
<evidence type="ECO:0000256" key="4">
    <source>
        <dbReference type="ARBA" id="ARBA00022679"/>
    </source>
</evidence>
<keyword evidence="5" id="KW-0663">Pyridoxal phosphate</keyword>
<dbReference type="InterPro" id="IPR010969">
    <property type="entry name" value="Cys_dSase-rel_unknwn_funct"/>
</dbReference>
<dbReference type="GO" id="GO:0030170">
    <property type="term" value="F:pyridoxal phosphate binding"/>
    <property type="evidence" value="ECO:0007669"/>
    <property type="project" value="InterPro"/>
</dbReference>
<sequence>MIYLDNAATSWPKPDSVAKAVYDCIVNKGANPGRSGYKMAIEAGRIVLECREALSDFFGIDDPMRVIFASNATDALNMAIKGLLRPGQHAVTSSMEHNSVARPLKKLEHIGVETSFVTADGSGLVSPDDIEKAIRPNTAVIILTMASNVTGTIQPYREVGQIAKKHGIPFLLDAAQGAGHIPIDVNRDNVDILAFPGHKGLLGPQGTGGLYIREGIELDTIVEGGTGSRSDLITQPDILPDRYESGTLNTPGIAGLKAGIDYINSVGIEKIREYEINLCSMIINGLKGIEGVQVYGLKDPEGHAGIVSFNIGDMNSTEISYVLDSEFDIEVRAGLHCSGIAHKTIGTFKQGTVRVSPGPFTTEEEVDRLIEAVRWIAKL</sequence>
<dbReference type="EMBL" id="VTPS01000024">
    <property type="protein sequence ID" value="TZE80751.1"/>
    <property type="molecule type" value="Genomic_DNA"/>
</dbReference>
<proteinExistence type="inferred from homology"/>
<dbReference type="Proteomes" id="UP000322976">
    <property type="component" value="Unassembled WGS sequence"/>
</dbReference>
<keyword evidence="9" id="KW-1185">Reference proteome</keyword>